<evidence type="ECO:0000256" key="2">
    <source>
        <dbReference type="ARBA" id="ARBA00022618"/>
    </source>
</evidence>
<protein>
    <submittedName>
        <fullName evidence="6">Segregation and condensation protein B</fullName>
    </submittedName>
</protein>
<evidence type="ECO:0000313" key="6">
    <source>
        <dbReference type="EMBL" id="AQQ72476.1"/>
    </source>
</evidence>
<dbReference type="SUPFAM" id="SSF46785">
    <property type="entry name" value="Winged helix' DNA-binding domain"/>
    <property type="match status" value="2"/>
</dbReference>
<evidence type="ECO:0000256" key="3">
    <source>
        <dbReference type="ARBA" id="ARBA00022829"/>
    </source>
</evidence>
<dbReference type="InterPro" id="IPR005234">
    <property type="entry name" value="ScpB_csome_segregation"/>
</dbReference>
<dbReference type="NCBIfam" id="TIGR00281">
    <property type="entry name" value="SMC-Scp complex subunit ScpB"/>
    <property type="match status" value="1"/>
</dbReference>
<evidence type="ECO:0000256" key="4">
    <source>
        <dbReference type="ARBA" id="ARBA00023306"/>
    </source>
</evidence>
<keyword evidence="2" id="KW-0132">Cell division</keyword>
<keyword evidence="1" id="KW-0963">Cytoplasm</keyword>
<dbReference type="GO" id="GO:0051304">
    <property type="term" value="P:chromosome separation"/>
    <property type="evidence" value="ECO:0007669"/>
    <property type="project" value="InterPro"/>
</dbReference>
<feature type="compositionally biased region" description="Acidic residues" evidence="5">
    <location>
        <begin position="77"/>
        <end position="94"/>
    </location>
</feature>
<evidence type="ECO:0000313" key="7">
    <source>
        <dbReference type="Proteomes" id="UP000188181"/>
    </source>
</evidence>
<feature type="compositionally biased region" description="Basic and acidic residues" evidence="5">
    <location>
        <begin position="1"/>
        <end position="15"/>
    </location>
</feature>
<evidence type="ECO:0000256" key="5">
    <source>
        <dbReference type="SAM" id="MobiDB-lite"/>
    </source>
</evidence>
<dbReference type="InterPro" id="IPR036388">
    <property type="entry name" value="WH-like_DNA-bd_sf"/>
</dbReference>
<name>A0A1R7T682_9BACT</name>
<dbReference type="Pfam" id="PF04079">
    <property type="entry name" value="SMC_ScpB"/>
    <property type="match status" value="1"/>
</dbReference>
<keyword evidence="3" id="KW-0159">Chromosome partition</keyword>
<dbReference type="PANTHER" id="PTHR34298:SF2">
    <property type="entry name" value="SEGREGATION AND CONDENSATION PROTEIN B"/>
    <property type="match status" value="1"/>
</dbReference>
<proteinExistence type="predicted"/>
<dbReference type="OrthoDB" id="9806226at2"/>
<sequence>MQEEPKGYEKDKASESEDSQIAAQDSPESRNEQIEDLNIPAREVDSDENEVLADNEAQTDSSDDCRIESELSIADQGSEDSLDGAPAEDSDENQQEGPASEVRPWSHGLDEDFGENDYPRPEIASVVEAILFASDEPVTLQKLMSVADISIANDVRAAVEMLNERYENCNSAFRIEKIAGGYQMLTHPVYKHWLLKLVNVRSETKLTQAALETLAIVAYKQPIIRADVEAIRGVSSGEMIRSLMTKGLVKITGRAEVVGRPMLYGTTKKFLEVFGLSSIKDLPKVEDLKNPGT</sequence>
<keyword evidence="4" id="KW-0131">Cell cycle</keyword>
<dbReference type="AlphaFoldDB" id="A0A1R7T682"/>
<dbReference type="EMBL" id="CP019646">
    <property type="protein sequence ID" value="AQQ72476.1"/>
    <property type="molecule type" value="Genomic_DNA"/>
</dbReference>
<keyword evidence="7" id="KW-1185">Reference proteome</keyword>
<dbReference type="PANTHER" id="PTHR34298">
    <property type="entry name" value="SEGREGATION AND CONDENSATION PROTEIN B"/>
    <property type="match status" value="1"/>
</dbReference>
<organism evidence="6 7">
    <name type="scientific">Limihaloglobus sulfuriphilus</name>
    <dbReference type="NCBI Taxonomy" id="1851148"/>
    <lineage>
        <taxon>Bacteria</taxon>
        <taxon>Pseudomonadati</taxon>
        <taxon>Planctomycetota</taxon>
        <taxon>Phycisphaerae</taxon>
        <taxon>Sedimentisphaerales</taxon>
        <taxon>Sedimentisphaeraceae</taxon>
        <taxon>Limihaloglobus</taxon>
    </lineage>
</organism>
<feature type="region of interest" description="Disordered" evidence="5">
    <location>
        <begin position="1"/>
        <end position="117"/>
    </location>
</feature>
<dbReference type="RefSeq" id="WP_146684662.1">
    <property type="nucleotide sequence ID" value="NZ_CP019646.1"/>
</dbReference>
<dbReference type="InterPro" id="IPR036390">
    <property type="entry name" value="WH_DNA-bd_sf"/>
</dbReference>
<dbReference type="Proteomes" id="UP000188181">
    <property type="component" value="Chromosome"/>
</dbReference>
<dbReference type="KEGG" id="pbas:SMSP2_02861"/>
<reference evidence="7" key="1">
    <citation type="submission" date="2017-02" db="EMBL/GenBank/DDBJ databases">
        <title>Comparative genomics and description of representatives of a novel lineage of planctomycetes thriving in anoxic sediments.</title>
        <authorList>
            <person name="Spring S."/>
            <person name="Bunk B."/>
            <person name="Sproer C."/>
        </authorList>
    </citation>
    <scope>NUCLEOTIDE SEQUENCE [LARGE SCALE GENOMIC DNA]</scope>
    <source>
        <strain evidence="7">SM-Chi-D1</strain>
    </source>
</reference>
<accession>A0A1R7T682</accession>
<dbReference type="STRING" id="1851148.SMSP2_02861"/>
<dbReference type="Gene3D" id="1.10.10.10">
    <property type="entry name" value="Winged helix-like DNA-binding domain superfamily/Winged helix DNA-binding domain"/>
    <property type="match status" value="2"/>
</dbReference>
<gene>
    <name evidence="6" type="primary">scpB</name>
    <name evidence="6" type="ORF">SMSP2_02861</name>
</gene>
<dbReference type="GO" id="GO:0051301">
    <property type="term" value="P:cell division"/>
    <property type="evidence" value="ECO:0007669"/>
    <property type="project" value="UniProtKB-KW"/>
</dbReference>
<evidence type="ECO:0000256" key="1">
    <source>
        <dbReference type="ARBA" id="ARBA00022490"/>
    </source>
</evidence>